<name>A0A3R5UR54_ORNRH</name>
<protein>
    <submittedName>
        <fullName evidence="2">Uncharacterized protein</fullName>
    </submittedName>
</protein>
<proteinExistence type="predicted"/>
<accession>A0A3R5UR54</accession>
<dbReference type="EMBL" id="CP035107">
    <property type="protein sequence ID" value="QAR30307.1"/>
    <property type="molecule type" value="Genomic_DNA"/>
</dbReference>
<organism evidence="2 3">
    <name type="scientific">Ornithobacterium rhinotracheale</name>
    <dbReference type="NCBI Taxonomy" id="28251"/>
    <lineage>
        <taxon>Bacteria</taxon>
        <taxon>Pseudomonadati</taxon>
        <taxon>Bacteroidota</taxon>
        <taxon>Flavobacteriia</taxon>
        <taxon>Flavobacteriales</taxon>
        <taxon>Weeksellaceae</taxon>
        <taxon>Ornithobacterium</taxon>
    </lineage>
</organism>
<evidence type="ECO:0000313" key="2">
    <source>
        <dbReference type="EMBL" id="QAR30307.1"/>
    </source>
</evidence>
<dbReference type="AlphaFoldDB" id="A0A3R5UR54"/>
<sequence length="236" mass="25773">MRIVVCSVILISFIAQSAKAQVGINTEQPKATLDVVVKDPDNPETSAGVLVPRVSKNPESGNEKGQLIFNTTSNQFYFWDGTKWAPIASNAEIATAGTSYFADTKNSTPISLDQNSSETLVPQTAIEFSLAKEQEVQFTSTVNFKGRSSAFAPLFKLKLTKTDASTEEIIDKVSNTFLSDGISDYYGNLQLLSIKKLPAGSYKAEIVAYYNNCCDFNFIYEVGGAETPVSLLIQYK</sequence>
<feature type="chain" id="PRO_5018617835" evidence="1">
    <location>
        <begin position="21"/>
        <end position="236"/>
    </location>
</feature>
<feature type="signal peptide" evidence="1">
    <location>
        <begin position="1"/>
        <end position="20"/>
    </location>
</feature>
<keyword evidence="1" id="KW-0732">Signal</keyword>
<reference evidence="2 3" key="1">
    <citation type="submission" date="2019-01" db="EMBL/GenBank/DDBJ databases">
        <title>Whole Genome of Ornithobacterium rhinotracheale FARPER-174b.</title>
        <authorList>
            <person name="Tataje-Lavanda L.A."/>
            <person name="Montalvan A."/>
            <person name="Montesinos R."/>
            <person name="Zimic M."/>
            <person name="Fernandez-Sanchez M."/>
            <person name="Fernandez-Diaz M."/>
        </authorList>
    </citation>
    <scope>NUCLEOTIDE SEQUENCE [LARGE SCALE GENOMIC DNA]</scope>
    <source>
        <strain evidence="2 3">FARPER-174b</strain>
    </source>
</reference>
<evidence type="ECO:0000313" key="3">
    <source>
        <dbReference type="Proteomes" id="UP000287701"/>
    </source>
</evidence>
<gene>
    <name evidence="2" type="ORF">EQP59_02490</name>
</gene>
<dbReference type="Proteomes" id="UP000287701">
    <property type="component" value="Chromosome"/>
</dbReference>
<evidence type="ECO:0000256" key="1">
    <source>
        <dbReference type="SAM" id="SignalP"/>
    </source>
</evidence>
<dbReference type="RefSeq" id="WP_128500805.1">
    <property type="nucleotide sequence ID" value="NZ_CP035107.1"/>
</dbReference>
<dbReference type="OrthoDB" id="1488700at2"/>